<dbReference type="Gene3D" id="3.40.50.12160">
    <property type="entry name" value="Methylthiotransferase, N-terminal domain"/>
    <property type="match status" value="1"/>
</dbReference>
<dbReference type="Pfam" id="PF18693">
    <property type="entry name" value="TRAM_2"/>
    <property type="match status" value="1"/>
</dbReference>
<feature type="binding site" evidence="8">
    <location>
        <position position="18"/>
    </location>
    <ligand>
        <name>[4Fe-4S] cluster</name>
        <dbReference type="ChEBI" id="CHEBI:49883"/>
        <label>1</label>
    </ligand>
</feature>
<accession>A0ABR7IYC5</accession>
<keyword evidence="12" id="KW-0687">Ribonucleoprotein</keyword>
<dbReference type="GO" id="GO:0103039">
    <property type="term" value="F:protein methylthiotransferase activity"/>
    <property type="evidence" value="ECO:0007669"/>
    <property type="project" value="UniProtKB-EC"/>
</dbReference>
<evidence type="ECO:0000256" key="3">
    <source>
        <dbReference type="ARBA" id="ARBA00022679"/>
    </source>
</evidence>
<dbReference type="Gene3D" id="3.80.30.20">
    <property type="entry name" value="tm_1862 like domain"/>
    <property type="match status" value="1"/>
</dbReference>
<dbReference type="InterPro" id="IPR038135">
    <property type="entry name" value="Methylthiotransferase_N_sf"/>
</dbReference>
<comment type="catalytic activity">
    <reaction evidence="8">
        <text>L-aspartate(89)-[ribosomal protein uS12]-hydrogen + (sulfur carrier)-SH + AH2 + 2 S-adenosyl-L-methionine = 3-methylsulfanyl-L-aspartate(89)-[ribosomal protein uS12]-hydrogen + (sulfur carrier)-H + 5'-deoxyadenosine + L-methionine + A + S-adenosyl-L-homocysteine + 2 H(+)</text>
        <dbReference type="Rhea" id="RHEA:37087"/>
        <dbReference type="Rhea" id="RHEA-COMP:10460"/>
        <dbReference type="Rhea" id="RHEA-COMP:10461"/>
        <dbReference type="Rhea" id="RHEA-COMP:14737"/>
        <dbReference type="Rhea" id="RHEA-COMP:14739"/>
        <dbReference type="ChEBI" id="CHEBI:13193"/>
        <dbReference type="ChEBI" id="CHEBI:15378"/>
        <dbReference type="ChEBI" id="CHEBI:17319"/>
        <dbReference type="ChEBI" id="CHEBI:17499"/>
        <dbReference type="ChEBI" id="CHEBI:29917"/>
        <dbReference type="ChEBI" id="CHEBI:29961"/>
        <dbReference type="ChEBI" id="CHEBI:57844"/>
        <dbReference type="ChEBI" id="CHEBI:57856"/>
        <dbReference type="ChEBI" id="CHEBI:59789"/>
        <dbReference type="ChEBI" id="CHEBI:64428"/>
        <dbReference type="ChEBI" id="CHEBI:73599"/>
        <dbReference type="EC" id="2.8.4.4"/>
    </reaction>
</comment>
<organism evidence="12 13">
    <name type="scientific">Flavobacterium bernardetii</name>
    <dbReference type="NCBI Taxonomy" id="2813823"/>
    <lineage>
        <taxon>Bacteria</taxon>
        <taxon>Pseudomonadati</taxon>
        <taxon>Bacteroidota</taxon>
        <taxon>Flavobacteriia</taxon>
        <taxon>Flavobacteriales</taxon>
        <taxon>Flavobacteriaceae</taxon>
        <taxon>Flavobacterium</taxon>
    </lineage>
</organism>
<dbReference type="EMBL" id="JACRUN010000003">
    <property type="protein sequence ID" value="MBC5834770.1"/>
    <property type="molecule type" value="Genomic_DNA"/>
</dbReference>
<dbReference type="PROSITE" id="PS51918">
    <property type="entry name" value="RADICAL_SAM"/>
    <property type="match status" value="1"/>
</dbReference>
<evidence type="ECO:0000256" key="2">
    <source>
        <dbReference type="ARBA" id="ARBA00022490"/>
    </source>
</evidence>
<comment type="subcellular location">
    <subcellularLocation>
        <location evidence="8">Cytoplasm</location>
    </subcellularLocation>
</comment>
<dbReference type="SFLD" id="SFLDG01082">
    <property type="entry name" value="B12-binding_domain_containing"/>
    <property type="match status" value="1"/>
</dbReference>
<dbReference type="SFLD" id="SFLDS00029">
    <property type="entry name" value="Radical_SAM"/>
    <property type="match status" value="1"/>
</dbReference>
<keyword evidence="13" id="KW-1185">Reference proteome</keyword>
<name>A0ABR7IYC5_9FLAO</name>
<evidence type="ECO:0000313" key="13">
    <source>
        <dbReference type="Proteomes" id="UP000605990"/>
    </source>
</evidence>
<dbReference type="InterPro" id="IPR007197">
    <property type="entry name" value="rSAM"/>
</dbReference>
<keyword evidence="5 8" id="KW-0479">Metal-binding</keyword>
<dbReference type="InterPro" id="IPR023404">
    <property type="entry name" value="rSAM_horseshoe"/>
</dbReference>
<evidence type="ECO:0000256" key="7">
    <source>
        <dbReference type="ARBA" id="ARBA00023014"/>
    </source>
</evidence>
<dbReference type="PROSITE" id="PS50926">
    <property type="entry name" value="TRAM"/>
    <property type="match status" value="1"/>
</dbReference>
<dbReference type="Gene3D" id="2.40.50.140">
    <property type="entry name" value="Nucleic acid-binding proteins"/>
    <property type="match status" value="1"/>
</dbReference>
<keyword evidence="12" id="KW-0689">Ribosomal protein</keyword>
<keyword evidence="7 8" id="KW-0411">Iron-sulfur</keyword>
<feature type="binding site" evidence="8">
    <location>
        <position position="151"/>
    </location>
    <ligand>
        <name>[4Fe-4S] cluster</name>
        <dbReference type="ChEBI" id="CHEBI:49883"/>
        <label>2</label>
        <note>4Fe-4S-S-AdoMet</note>
    </ligand>
</feature>
<evidence type="ECO:0000256" key="6">
    <source>
        <dbReference type="ARBA" id="ARBA00023004"/>
    </source>
</evidence>
<comment type="function">
    <text evidence="8">Catalyzes the methylthiolation of an aspartic acid residue of ribosomal protein uS12.</text>
</comment>
<dbReference type="SMART" id="SM00729">
    <property type="entry name" value="Elp3"/>
    <property type="match status" value="1"/>
</dbReference>
<dbReference type="InterPro" id="IPR058240">
    <property type="entry name" value="rSAM_sf"/>
</dbReference>
<dbReference type="SUPFAM" id="SSF102114">
    <property type="entry name" value="Radical SAM enzymes"/>
    <property type="match status" value="1"/>
</dbReference>
<dbReference type="InterPro" id="IPR005840">
    <property type="entry name" value="Ribosomal_uS12_MeSTrfase_RimO"/>
</dbReference>
<dbReference type="CDD" id="cd01335">
    <property type="entry name" value="Radical_SAM"/>
    <property type="match status" value="1"/>
</dbReference>
<dbReference type="PANTHER" id="PTHR43837">
    <property type="entry name" value="RIBOSOMAL PROTEIN S12 METHYLTHIOTRANSFERASE RIMO"/>
    <property type="match status" value="1"/>
</dbReference>
<dbReference type="SFLD" id="SFLDG01061">
    <property type="entry name" value="methylthiotransferase"/>
    <property type="match status" value="1"/>
</dbReference>
<sequence>MRTKSLKKNKINVITLGCSKNVYDSEVLMGQLRANGKEVTHEATKDEGNIIVINTCGFIDNAKEESINTILEYADKKEQGLVDKVFVTGCLSERYRPDLEKEIPNIDQFFGTTELPLLLKALGADYKHELIGERLTTTPKNYAYLKIAEGCDRPCSFCAIPLMRGKHKSTPIEHLVIEAEKLAKNGVKELILIAQDLTYYGLDLYKKRNLGELLEALVKVEGIEWIRLHYAFPTGFPMDVLELMKREPKICNYLDIPLQHISDSVLKSMRRGTTQEKTTKLIHDFRALVPEMTIRTTLIVGYPGETEEDFNTLKNWVEEMRFERLGCFTYSHEENTHAYLLEDDVPEEVKQDRAAQIMDIQAQISWDLNQEKIGQTFKCVIDRKEGEHFVGRTEFDSPDVDNEVLIDASKFYLKTGDFVNLKIIDATEFDLYAEPVS</sequence>
<dbReference type="InterPro" id="IPR002792">
    <property type="entry name" value="TRAM_dom"/>
</dbReference>
<evidence type="ECO:0000256" key="8">
    <source>
        <dbReference type="HAMAP-Rule" id="MF_01865"/>
    </source>
</evidence>
<dbReference type="Pfam" id="PF00919">
    <property type="entry name" value="UPF0004"/>
    <property type="match status" value="1"/>
</dbReference>
<keyword evidence="4 8" id="KW-0949">S-adenosyl-L-methionine</keyword>
<dbReference type="GO" id="GO:0005840">
    <property type="term" value="C:ribosome"/>
    <property type="evidence" value="ECO:0007669"/>
    <property type="project" value="UniProtKB-KW"/>
</dbReference>
<reference evidence="12 13" key="1">
    <citation type="submission" date="2020-08" db="EMBL/GenBank/DDBJ databases">
        <title>Description of novel Flavobacterium F-408 isolate.</title>
        <authorList>
            <person name="Saticioglu I.B."/>
            <person name="Duman M."/>
            <person name="Altun S."/>
        </authorList>
    </citation>
    <scope>NUCLEOTIDE SEQUENCE [LARGE SCALE GENOMIC DNA]</scope>
    <source>
        <strain evidence="12 13">F-408</strain>
    </source>
</reference>
<feature type="domain" description="Radical SAM core" evidence="11">
    <location>
        <begin position="137"/>
        <end position="367"/>
    </location>
</feature>
<evidence type="ECO:0000259" key="10">
    <source>
        <dbReference type="PROSITE" id="PS51449"/>
    </source>
</evidence>
<evidence type="ECO:0000256" key="5">
    <source>
        <dbReference type="ARBA" id="ARBA00022723"/>
    </source>
</evidence>
<keyword evidence="2 8" id="KW-0963">Cytoplasm</keyword>
<evidence type="ECO:0000259" key="11">
    <source>
        <dbReference type="PROSITE" id="PS51918"/>
    </source>
</evidence>
<dbReference type="InterPro" id="IPR006638">
    <property type="entry name" value="Elp3/MiaA/NifB-like_rSAM"/>
</dbReference>
<proteinExistence type="inferred from homology"/>
<feature type="binding site" evidence="8">
    <location>
        <position position="155"/>
    </location>
    <ligand>
        <name>[4Fe-4S] cluster</name>
        <dbReference type="ChEBI" id="CHEBI:49883"/>
        <label>2</label>
        <note>4Fe-4S-S-AdoMet</note>
    </ligand>
</feature>
<dbReference type="NCBIfam" id="TIGR01125">
    <property type="entry name" value="30S ribosomal protein S12 methylthiotransferase RimO"/>
    <property type="match status" value="1"/>
</dbReference>
<feature type="binding site" evidence="8">
    <location>
        <position position="56"/>
    </location>
    <ligand>
        <name>[4Fe-4S] cluster</name>
        <dbReference type="ChEBI" id="CHEBI:49883"/>
        <label>1</label>
    </ligand>
</feature>
<feature type="domain" description="TRAM" evidence="9">
    <location>
        <begin position="370"/>
        <end position="437"/>
    </location>
</feature>
<evidence type="ECO:0000313" key="12">
    <source>
        <dbReference type="EMBL" id="MBC5834770.1"/>
    </source>
</evidence>
<feature type="binding site" evidence="8">
    <location>
        <position position="158"/>
    </location>
    <ligand>
        <name>[4Fe-4S] cluster</name>
        <dbReference type="ChEBI" id="CHEBI:49883"/>
        <label>2</label>
        <note>4Fe-4S-S-AdoMet</note>
    </ligand>
</feature>
<dbReference type="InterPro" id="IPR020612">
    <property type="entry name" value="Methylthiotransferase_CS"/>
</dbReference>
<keyword evidence="6 8" id="KW-0408">Iron</keyword>
<dbReference type="RefSeq" id="WP_166127923.1">
    <property type="nucleotide sequence ID" value="NZ_JAANOQ010000004.1"/>
</dbReference>
<comment type="cofactor">
    <cofactor evidence="8">
        <name>[4Fe-4S] cluster</name>
        <dbReference type="ChEBI" id="CHEBI:49883"/>
    </cofactor>
    <text evidence="8">Binds 2 [4Fe-4S] clusters. One cluster is coordinated with 3 cysteines and an exchangeable S-adenosyl-L-methionine.</text>
</comment>
<dbReference type="NCBIfam" id="TIGR00089">
    <property type="entry name" value="MiaB/RimO family radical SAM methylthiotransferase"/>
    <property type="match status" value="1"/>
</dbReference>
<comment type="caution">
    <text evidence="12">The sequence shown here is derived from an EMBL/GenBank/DDBJ whole genome shotgun (WGS) entry which is preliminary data.</text>
</comment>
<feature type="domain" description="MTTase N-terminal" evidence="10">
    <location>
        <begin position="9"/>
        <end position="127"/>
    </location>
</feature>
<keyword evidence="3 8" id="KW-0808">Transferase</keyword>
<comment type="similarity">
    <text evidence="8">Belongs to the methylthiotransferase family. RimO subfamily.</text>
</comment>
<evidence type="ECO:0000256" key="4">
    <source>
        <dbReference type="ARBA" id="ARBA00022691"/>
    </source>
</evidence>
<dbReference type="Proteomes" id="UP000605990">
    <property type="component" value="Unassembled WGS sequence"/>
</dbReference>
<evidence type="ECO:0000256" key="1">
    <source>
        <dbReference type="ARBA" id="ARBA00022485"/>
    </source>
</evidence>
<feature type="binding site" evidence="8">
    <location>
        <position position="90"/>
    </location>
    <ligand>
        <name>[4Fe-4S] cluster</name>
        <dbReference type="ChEBI" id="CHEBI:49883"/>
        <label>1</label>
    </ligand>
</feature>
<dbReference type="PANTHER" id="PTHR43837:SF1">
    <property type="entry name" value="RIBOSOMAL PROTEIN US12 METHYLTHIOTRANSFERASE RIMO"/>
    <property type="match status" value="1"/>
</dbReference>
<evidence type="ECO:0000259" key="9">
    <source>
        <dbReference type="PROSITE" id="PS50926"/>
    </source>
</evidence>
<dbReference type="PROSITE" id="PS01278">
    <property type="entry name" value="MTTASE_RADICAL"/>
    <property type="match status" value="1"/>
</dbReference>
<dbReference type="InterPro" id="IPR012340">
    <property type="entry name" value="NA-bd_OB-fold"/>
</dbReference>
<dbReference type="EC" id="2.8.4.4" evidence="8"/>
<dbReference type="HAMAP" id="MF_01865">
    <property type="entry name" value="MTTase_RimO"/>
    <property type="match status" value="1"/>
</dbReference>
<dbReference type="Pfam" id="PF04055">
    <property type="entry name" value="Radical_SAM"/>
    <property type="match status" value="1"/>
</dbReference>
<dbReference type="PROSITE" id="PS51449">
    <property type="entry name" value="MTTASE_N"/>
    <property type="match status" value="1"/>
</dbReference>
<dbReference type="InterPro" id="IPR013848">
    <property type="entry name" value="Methylthiotransferase_N"/>
</dbReference>
<dbReference type="SFLD" id="SFLDF00274">
    <property type="entry name" value="ribosomal_protein_S12_methylth"/>
    <property type="match status" value="1"/>
</dbReference>
<dbReference type="InterPro" id="IPR005839">
    <property type="entry name" value="Methylthiotransferase"/>
</dbReference>
<keyword evidence="1 8" id="KW-0004">4Fe-4S</keyword>
<gene>
    <name evidence="8 12" type="primary">rimO</name>
    <name evidence="12" type="ORF">H8R27_07710</name>
</gene>
<protein>
    <recommendedName>
        <fullName evidence="8">Ribosomal protein uS12 methylthiotransferase RimO</fullName>
        <shortName evidence="8">uS12 MTTase</shortName>
        <shortName evidence="8">uS12 methylthiotransferase</shortName>
        <ecNumber evidence="8">2.8.4.4</ecNumber>
    </recommendedName>
    <alternativeName>
        <fullName evidence="8">Ribosomal protein uS12 (aspartate-C(3))-methylthiotransferase</fullName>
    </alternativeName>
    <alternativeName>
        <fullName evidence="8">Ribosome maturation factor RimO</fullName>
    </alternativeName>
</protein>